<keyword evidence="2" id="KW-1185">Reference proteome</keyword>
<dbReference type="SUPFAM" id="SSF47095">
    <property type="entry name" value="HMG-box"/>
    <property type="match status" value="1"/>
</dbReference>
<comment type="caution">
    <text evidence="1">The sequence shown here is derived from an EMBL/GenBank/DDBJ whole genome shotgun (WGS) entry which is preliminary data.</text>
</comment>
<evidence type="ECO:0000313" key="2">
    <source>
        <dbReference type="Proteomes" id="UP000789375"/>
    </source>
</evidence>
<dbReference type="AlphaFoldDB" id="A0A9N9EIE9"/>
<evidence type="ECO:0000313" key="1">
    <source>
        <dbReference type="EMBL" id="CAG8675241.1"/>
    </source>
</evidence>
<protein>
    <submittedName>
        <fullName evidence="1">6632_t:CDS:1</fullName>
    </submittedName>
</protein>
<dbReference type="Proteomes" id="UP000789375">
    <property type="component" value="Unassembled WGS sequence"/>
</dbReference>
<feature type="non-terminal residue" evidence="1">
    <location>
        <position position="189"/>
    </location>
</feature>
<accession>A0A9N9EIE9</accession>
<proteinExistence type="predicted"/>
<sequence>MPTYKCNVSRIDEELNIIVLYPERSKYLRWKLPNVVHLIQQDLKINNSFDIFQLDCASKIREAHQFILEETEVEIRKATAAIWKSAEEGVKTEYYKINMEYKKAYEQRNEKLVDAVAAVGSLGTIAYNFGKFNDDGIVENVRKTEEKLESDGLGFDSLGWLELIEHTNFENAFVDILDRNDIKTEQDLD</sequence>
<dbReference type="InterPro" id="IPR036910">
    <property type="entry name" value="HMG_box_dom_sf"/>
</dbReference>
<reference evidence="1" key="1">
    <citation type="submission" date="2021-06" db="EMBL/GenBank/DDBJ databases">
        <authorList>
            <person name="Kallberg Y."/>
            <person name="Tangrot J."/>
            <person name="Rosling A."/>
        </authorList>
    </citation>
    <scope>NUCLEOTIDE SEQUENCE</scope>
    <source>
        <strain evidence="1">87-6 pot B 2015</strain>
    </source>
</reference>
<dbReference type="EMBL" id="CAJVPP010006196">
    <property type="protein sequence ID" value="CAG8675241.1"/>
    <property type="molecule type" value="Genomic_DNA"/>
</dbReference>
<organism evidence="1 2">
    <name type="scientific">Funneliformis mosseae</name>
    <name type="common">Endomycorrhizal fungus</name>
    <name type="synonym">Glomus mosseae</name>
    <dbReference type="NCBI Taxonomy" id="27381"/>
    <lineage>
        <taxon>Eukaryota</taxon>
        <taxon>Fungi</taxon>
        <taxon>Fungi incertae sedis</taxon>
        <taxon>Mucoromycota</taxon>
        <taxon>Glomeromycotina</taxon>
        <taxon>Glomeromycetes</taxon>
        <taxon>Glomerales</taxon>
        <taxon>Glomeraceae</taxon>
        <taxon>Funneliformis</taxon>
    </lineage>
</organism>
<name>A0A9N9EIE9_FUNMO</name>
<gene>
    <name evidence="1" type="ORF">FMOSSE_LOCUS12614</name>
</gene>